<accession>D1BUK9</accession>
<evidence type="ECO:0000313" key="13">
    <source>
        <dbReference type="Proteomes" id="UP000002255"/>
    </source>
</evidence>
<dbReference type="GO" id="GO:0016020">
    <property type="term" value="C:membrane"/>
    <property type="evidence" value="ECO:0007669"/>
    <property type="project" value="InterPro"/>
</dbReference>
<evidence type="ECO:0000256" key="7">
    <source>
        <dbReference type="ARBA" id="ARBA00022840"/>
    </source>
</evidence>
<feature type="transmembrane region" description="Helical" evidence="9">
    <location>
        <begin position="66"/>
        <end position="85"/>
    </location>
</feature>
<dbReference type="HOGENOM" id="CLU_000445_20_2_11"/>
<dbReference type="PANTHER" id="PTHR24421:SF10">
    <property type="entry name" value="NITRATE_NITRITE SENSOR PROTEIN NARQ"/>
    <property type="match status" value="1"/>
</dbReference>
<keyword evidence="9" id="KW-0812">Transmembrane</keyword>
<reference evidence="13" key="1">
    <citation type="submission" date="2009-11" db="EMBL/GenBank/DDBJ databases">
        <title>The complete chromosome of Xylanimonas cellulosilytica DSM 15894.</title>
        <authorList>
            <consortium name="US DOE Joint Genome Institute (JGI-PGF)"/>
            <person name="Lucas S."/>
            <person name="Copeland A."/>
            <person name="Lapidus A."/>
            <person name="Glavina del Rio T."/>
            <person name="Dalin E."/>
            <person name="Tice H."/>
            <person name="Bruce D."/>
            <person name="Goodwin L."/>
            <person name="Pitluck S."/>
            <person name="Kyrpides N."/>
            <person name="Mavromatis K."/>
            <person name="Ivanova N."/>
            <person name="Mikhailova N."/>
            <person name="Foster B."/>
            <person name="Clum A."/>
            <person name="Brettin T."/>
            <person name="Detter J.C."/>
            <person name="Han C."/>
            <person name="Larimer F."/>
            <person name="Land M."/>
            <person name="Hauser L."/>
            <person name="Markowitz V."/>
            <person name="Cheng J.F."/>
            <person name="Hugenholtz P."/>
            <person name="Woyke T."/>
            <person name="Wu D."/>
            <person name="Gehrich-Schroeter G."/>
            <person name="Schneider S."/>
            <person name="Pukall S.R."/>
            <person name="Klenk H.P."/>
            <person name="Eisen J.A."/>
        </authorList>
    </citation>
    <scope>NUCLEOTIDE SEQUENCE [LARGE SCALE GENOMIC DNA]</scope>
    <source>
        <strain evidence="13">DSM 15894 / CECT 5975 / LMG 20990 / XIL07</strain>
    </source>
</reference>
<keyword evidence="4" id="KW-0808">Transferase</keyword>
<dbReference type="EC" id="2.7.13.3" evidence="2"/>
<reference evidence="12 13" key="2">
    <citation type="journal article" date="2010" name="Stand. Genomic Sci.">
        <title>Complete genome sequence of Xylanimonas cellulosilytica type strain (XIL07).</title>
        <authorList>
            <person name="Foster B."/>
            <person name="Pukall R."/>
            <person name="Abt B."/>
            <person name="Nolan M."/>
            <person name="Glavina Del Rio T."/>
            <person name="Chen F."/>
            <person name="Lucas S."/>
            <person name="Tice H."/>
            <person name="Pitluck S."/>
            <person name="Cheng J.-F."/>
            <person name="Chertkov O."/>
            <person name="Brettin T."/>
            <person name="Han C."/>
            <person name="Detter J.C."/>
            <person name="Bruce D."/>
            <person name="Goodwin L."/>
            <person name="Ivanova N."/>
            <person name="Mavromatis K."/>
            <person name="Pati A."/>
            <person name="Mikhailova N."/>
            <person name="Chen A."/>
            <person name="Palaniappan K."/>
            <person name="Land M."/>
            <person name="Hauser L."/>
            <person name="Chang Y.-J."/>
            <person name="Jeffries C.D."/>
            <person name="Chain P."/>
            <person name="Rohde M."/>
            <person name="Goeker M."/>
            <person name="Bristow J."/>
            <person name="Eisen J.A."/>
            <person name="Markowitz V."/>
            <person name="Hugenholtz P."/>
            <person name="Kyrpides N.C."/>
            <person name="Klenk H.-P."/>
            <person name="Lapidus A."/>
        </authorList>
    </citation>
    <scope>NUCLEOTIDE SEQUENCE [LARGE SCALE GENOMIC DNA]</scope>
    <source>
        <strain evidence="13">DSM 15894 / CECT 5975 / LMG 20990 / XIL07</strain>
    </source>
</reference>
<keyword evidence="9" id="KW-1133">Transmembrane helix</keyword>
<dbReference type="AlphaFoldDB" id="D1BUK9"/>
<keyword evidence="3" id="KW-0597">Phosphoprotein</keyword>
<dbReference type="Pfam" id="PF07730">
    <property type="entry name" value="HisKA_3"/>
    <property type="match status" value="1"/>
</dbReference>
<organism evidence="12 13">
    <name type="scientific">Xylanimonas cellulosilytica (strain DSM 15894 / JCM 12276 / CECT 5975 / KCTC 9989 / LMG 20990 / NBRC 107835 / XIL07)</name>
    <dbReference type="NCBI Taxonomy" id="446471"/>
    <lineage>
        <taxon>Bacteria</taxon>
        <taxon>Bacillati</taxon>
        <taxon>Actinomycetota</taxon>
        <taxon>Actinomycetes</taxon>
        <taxon>Micrococcales</taxon>
        <taxon>Promicromonosporaceae</taxon>
        <taxon>Xylanimonas</taxon>
    </lineage>
</organism>
<dbReference type="OrthoDB" id="5242012at2"/>
<dbReference type="GO" id="GO:0005524">
    <property type="term" value="F:ATP binding"/>
    <property type="evidence" value="ECO:0007669"/>
    <property type="project" value="UniProtKB-KW"/>
</dbReference>
<keyword evidence="8" id="KW-0902">Two-component regulatory system</keyword>
<dbReference type="CDD" id="cd16917">
    <property type="entry name" value="HATPase_UhpB-NarQ-NarX-like"/>
    <property type="match status" value="1"/>
</dbReference>
<proteinExistence type="predicted"/>
<dbReference type="GO" id="GO:0046983">
    <property type="term" value="F:protein dimerization activity"/>
    <property type="evidence" value="ECO:0007669"/>
    <property type="project" value="InterPro"/>
</dbReference>
<evidence type="ECO:0000256" key="2">
    <source>
        <dbReference type="ARBA" id="ARBA00012438"/>
    </source>
</evidence>
<dbReference type="STRING" id="446471.Xcel_0211"/>
<evidence type="ECO:0000256" key="6">
    <source>
        <dbReference type="ARBA" id="ARBA00022777"/>
    </source>
</evidence>
<gene>
    <name evidence="12" type="ordered locus">Xcel_0211</name>
</gene>
<evidence type="ECO:0000259" key="10">
    <source>
        <dbReference type="Pfam" id="PF07730"/>
    </source>
</evidence>
<dbReference type="Gene3D" id="3.30.565.10">
    <property type="entry name" value="Histidine kinase-like ATPase, C-terminal domain"/>
    <property type="match status" value="1"/>
</dbReference>
<comment type="catalytic activity">
    <reaction evidence="1">
        <text>ATP + protein L-histidine = ADP + protein N-phospho-L-histidine.</text>
        <dbReference type="EC" id="2.7.13.3"/>
    </reaction>
</comment>
<sequence length="463" mass="47076">MTSTDASTLEERIAPALTSAAGFTRAPFSAATGRALAQLVVGWVWAMTAGLTLWICVVTFASFVPALGVGLPLLAFSLGAARLYGASERSRLAAQLPVRIADPAPLGVRTSTLREAWHAMWAAIRDGRGWAATAYAFLSLALTSVIVGLVTAAAGAAVAAIALVFAGRDTVVVEWLSTPWPLTVGIALALAVVLLWSAALLAQYGALLQVQLAQALLGPSRAEAAQARARLAEQHAQTAAAEASTARERAVVLTETRAGAVAAADSERRRIERDLHDGAQQRLVALGVELGVAKRQAERDPAAAAAALDHAHTEIKETLAELRDLVRGIHPAVLADRGLDAALSALAARSTVPVRVQVDGDLAAAGPAAQAAAYFVVAEALTNVAKHSAASSALVTAALAPDGAGGCRLRVAVADDGRGGATAAPGSGLAGLRGRVAALDGTFDLDSPAGAGTRLTVEVPCAS</sequence>
<dbReference type="KEGG" id="xce:Xcel_0211"/>
<feature type="transmembrane region" description="Helical" evidence="9">
    <location>
        <begin position="35"/>
        <end position="60"/>
    </location>
</feature>
<dbReference type="InterPro" id="IPR036890">
    <property type="entry name" value="HATPase_C_sf"/>
</dbReference>
<dbReference type="InterPro" id="IPR050482">
    <property type="entry name" value="Sensor_HK_TwoCompSys"/>
</dbReference>
<keyword evidence="5" id="KW-0547">Nucleotide-binding</keyword>
<feature type="domain" description="Signal transduction histidine kinase subgroup 3 dimerisation and phosphoacceptor" evidence="10">
    <location>
        <begin position="267"/>
        <end position="334"/>
    </location>
</feature>
<evidence type="ECO:0000256" key="5">
    <source>
        <dbReference type="ARBA" id="ARBA00022741"/>
    </source>
</evidence>
<evidence type="ECO:0000256" key="4">
    <source>
        <dbReference type="ARBA" id="ARBA00022679"/>
    </source>
</evidence>
<evidence type="ECO:0000259" key="11">
    <source>
        <dbReference type="Pfam" id="PF13796"/>
    </source>
</evidence>
<evidence type="ECO:0000256" key="8">
    <source>
        <dbReference type="ARBA" id="ARBA00023012"/>
    </source>
</evidence>
<dbReference type="SUPFAM" id="SSF55874">
    <property type="entry name" value="ATPase domain of HSP90 chaperone/DNA topoisomerase II/histidine kinase"/>
    <property type="match status" value="1"/>
</dbReference>
<dbReference type="EMBL" id="CP001821">
    <property type="protein sequence ID" value="ACZ29250.1"/>
    <property type="molecule type" value="Genomic_DNA"/>
</dbReference>
<keyword evidence="13" id="KW-1185">Reference proteome</keyword>
<keyword evidence="7" id="KW-0067">ATP-binding</keyword>
<evidence type="ECO:0000256" key="3">
    <source>
        <dbReference type="ARBA" id="ARBA00022553"/>
    </source>
</evidence>
<evidence type="ECO:0000313" key="12">
    <source>
        <dbReference type="EMBL" id="ACZ29250.1"/>
    </source>
</evidence>
<evidence type="ECO:0000256" key="1">
    <source>
        <dbReference type="ARBA" id="ARBA00000085"/>
    </source>
</evidence>
<feature type="transmembrane region" description="Helical" evidence="9">
    <location>
        <begin position="179"/>
        <end position="202"/>
    </location>
</feature>
<feature type="transmembrane region" description="Helical" evidence="9">
    <location>
        <begin position="134"/>
        <end position="167"/>
    </location>
</feature>
<name>D1BUK9_XYLCX</name>
<keyword evidence="6 12" id="KW-0418">Kinase</keyword>
<dbReference type="InterPro" id="IPR011712">
    <property type="entry name" value="Sig_transdc_His_kin_sub3_dim/P"/>
</dbReference>
<dbReference type="InterPro" id="IPR025828">
    <property type="entry name" value="Put_sensor_dom"/>
</dbReference>
<dbReference type="Proteomes" id="UP000002255">
    <property type="component" value="Chromosome"/>
</dbReference>
<feature type="domain" description="Putative sensor" evidence="11">
    <location>
        <begin position="48"/>
        <end position="217"/>
    </location>
</feature>
<dbReference type="PANTHER" id="PTHR24421">
    <property type="entry name" value="NITRATE/NITRITE SENSOR PROTEIN NARX-RELATED"/>
    <property type="match status" value="1"/>
</dbReference>
<evidence type="ECO:0000256" key="9">
    <source>
        <dbReference type="SAM" id="Phobius"/>
    </source>
</evidence>
<protein>
    <recommendedName>
        <fullName evidence="2">histidine kinase</fullName>
        <ecNumber evidence="2">2.7.13.3</ecNumber>
    </recommendedName>
</protein>
<keyword evidence="9" id="KW-0472">Membrane</keyword>
<dbReference type="RefSeq" id="WP_012876995.1">
    <property type="nucleotide sequence ID" value="NC_013530.1"/>
</dbReference>
<dbReference type="GO" id="GO:0000155">
    <property type="term" value="F:phosphorelay sensor kinase activity"/>
    <property type="evidence" value="ECO:0007669"/>
    <property type="project" value="InterPro"/>
</dbReference>
<dbReference type="eggNOG" id="COG4585">
    <property type="taxonomic scope" value="Bacteria"/>
</dbReference>
<dbReference type="Gene3D" id="1.20.5.1930">
    <property type="match status" value="1"/>
</dbReference>
<dbReference type="Pfam" id="PF13796">
    <property type="entry name" value="Sensor"/>
    <property type="match status" value="1"/>
</dbReference>